<dbReference type="NCBIfam" id="TIGR00235">
    <property type="entry name" value="udk"/>
    <property type="match status" value="1"/>
</dbReference>
<dbReference type="GO" id="GO:0004849">
    <property type="term" value="F:uridine kinase activity"/>
    <property type="evidence" value="ECO:0007669"/>
    <property type="project" value="UniProtKB-EC"/>
</dbReference>
<dbReference type="GO" id="GO:0005737">
    <property type="term" value="C:cytoplasm"/>
    <property type="evidence" value="ECO:0007669"/>
    <property type="project" value="UniProtKB-SubCell"/>
</dbReference>
<dbReference type="UniPathway" id="UPA00574">
    <property type="reaction ID" value="UER00637"/>
</dbReference>
<comment type="similarity">
    <text evidence="5">Belongs to the uridine kinase family.</text>
</comment>
<dbReference type="NCBIfam" id="NF004018">
    <property type="entry name" value="PRK05480.1"/>
    <property type="match status" value="1"/>
</dbReference>
<dbReference type="STRING" id="1678841.TBC1_112223"/>
<dbReference type="Gene3D" id="3.40.50.300">
    <property type="entry name" value="P-loop containing nucleotide triphosphate hydrolases"/>
    <property type="match status" value="1"/>
</dbReference>
<dbReference type="GO" id="GO:0005524">
    <property type="term" value="F:ATP binding"/>
    <property type="evidence" value="ECO:0007669"/>
    <property type="project" value="UniProtKB-KW"/>
</dbReference>
<dbReference type="InterPro" id="IPR000764">
    <property type="entry name" value="Uridine_kinase-like"/>
</dbReference>
<dbReference type="GO" id="GO:0044206">
    <property type="term" value="P:UMP salvage"/>
    <property type="evidence" value="ECO:0007669"/>
    <property type="project" value="UniProtKB-UniPathway"/>
</dbReference>
<keyword evidence="3 5" id="KW-0547">Nucleotide-binding</keyword>
<organism evidence="7">
    <name type="scientific">Lentimicrobium saccharophilum</name>
    <dbReference type="NCBI Taxonomy" id="1678841"/>
    <lineage>
        <taxon>Bacteria</taxon>
        <taxon>Pseudomonadati</taxon>
        <taxon>Bacteroidota</taxon>
        <taxon>Bacteroidia</taxon>
        <taxon>Bacteroidales</taxon>
        <taxon>Lentimicrobiaceae</taxon>
        <taxon>Lentimicrobium</taxon>
    </lineage>
</organism>
<dbReference type="PANTHER" id="PTHR10285">
    <property type="entry name" value="URIDINE KINASE"/>
    <property type="match status" value="1"/>
</dbReference>
<evidence type="ECO:0000256" key="3">
    <source>
        <dbReference type="ARBA" id="ARBA00022741"/>
    </source>
</evidence>
<keyword evidence="5" id="KW-0067">ATP-binding</keyword>
<dbReference type="EMBL" id="DF968182">
    <property type="protein sequence ID" value="GAP44062.1"/>
    <property type="molecule type" value="Genomic_DNA"/>
</dbReference>
<evidence type="ECO:0000256" key="2">
    <source>
        <dbReference type="ARBA" id="ARBA00022679"/>
    </source>
</evidence>
<evidence type="ECO:0000256" key="5">
    <source>
        <dbReference type="RuleBase" id="RU003825"/>
    </source>
</evidence>
<gene>
    <name evidence="7" type="ORF">TBC1_112223</name>
</gene>
<feature type="domain" description="Phosphoribulokinase/uridine kinase" evidence="6">
    <location>
        <begin position="3"/>
        <end position="188"/>
    </location>
</feature>
<dbReference type="InterPro" id="IPR006083">
    <property type="entry name" value="PRK/URK"/>
</dbReference>
<evidence type="ECO:0000256" key="4">
    <source>
        <dbReference type="ARBA" id="ARBA00022777"/>
    </source>
</evidence>
<dbReference type="OrthoDB" id="9777642at2"/>
<comment type="subcellular location">
    <subcellularLocation>
        <location evidence="5">Cytoplasm</location>
    </subcellularLocation>
</comment>
<evidence type="ECO:0000313" key="7">
    <source>
        <dbReference type="EMBL" id="GAP44062.1"/>
    </source>
</evidence>
<sequence length="205" mass="23313">MLIIGIAGGSGCGKSTVVKQIIKKLPKDSVSILPQDSYYKDNGHLSPEERAKINFDHPSSIEFNLLIKHVDMLKEGQTIGMPIYSYLTCARAKETIPVEPREVVIVEGILIMSNPRLRDRMDIKVFVDADADDRLMRIIRRDIEERGRSFSQVLDHYERFVKPMHLQFIEPTKRYADIIVPQGGANHVAIDILTSRIKMNLKDKA</sequence>
<dbReference type="GO" id="GO:0043771">
    <property type="term" value="F:cytidine kinase activity"/>
    <property type="evidence" value="ECO:0007669"/>
    <property type="project" value="RHEA"/>
</dbReference>
<evidence type="ECO:0000313" key="8">
    <source>
        <dbReference type="Proteomes" id="UP000053091"/>
    </source>
</evidence>
<dbReference type="GO" id="GO:0044211">
    <property type="term" value="P:CTP salvage"/>
    <property type="evidence" value="ECO:0007669"/>
    <property type="project" value="UniProtKB-UniPathway"/>
</dbReference>
<reference evidence="7" key="1">
    <citation type="journal article" date="2015" name="Genome Announc.">
        <title>Draft Genome Sequence of Bacteroidales Strain TBC1, a Novel Isolate from a Methanogenic Wastewater Treatment System.</title>
        <authorList>
            <person name="Tourlousse D.M."/>
            <person name="Matsuura N."/>
            <person name="Sun L."/>
            <person name="Toyonaga M."/>
            <person name="Kuroda K."/>
            <person name="Ohashi A."/>
            <person name="Cruz R."/>
            <person name="Yamaguchi T."/>
            <person name="Sekiguchi Y."/>
        </authorList>
    </citation>
    <scope>NUCLEOTIDE SEQUENCE [LARGE SCALE GENOMIC DNA]</scope>
    <source>
        <strain evidence="7">TBC1</strain>
    </source>
</reference>
<dbReference type="CDD" id="cd02023">
    <property type="entry name" value="UMPK"/>
    <property type="match status" value="1"/>
</dbReference>
<comment type="catalytic activity">
    <reaction evidence="5">
        <text>cytidine + ATP = CMP + ADP + H(+)</text>
        <dbReference type="Rhea" id="RHEA:24674"/>
        <dbReference type="ChEBI" id="CHEBI:15378"/>
        <dbReference type="ChEBI" id="CHEBI:17562"/>
        <dbReference type="ChEBI" id="CHEBI:30616"/>
        <dbReference type="ChEBI" id="CHEBI:60377"/>
        <dbReference type="ChEBI" id="CHEBI:456216"/>
        <dbReference type="EC" id="2.7.1.48"/>
    </reaction>
</comment>
<dbReference type="AlphaFoldDB" id="A0A0S7C1T4"/>
<dbReference type="RefSeq" id="WP_062042220.1">
    <property type="nucleotide sequence ID" value="NZ_DF968182.1"/>
</dbReference>
<dbReference type="UniPathway" id="UPA00579">
    <property type="reaction ID" value="UER00640"/>
</dbReference>
<dbReference type="PATRIC" id="fig|1678841.3.peg.2490"/>
<comment type="catalytic activity">
    <reaction evidence="5">
        <text>uridine + ATP = UMP + ADP + H(+)</text>
        <dbReference type="Rhea" id="RHEA:16825"/>
        <dbReference type="ChEBI" id="CHEBI:15378"/>
        <dbReference type="ChEBI" id="CHEBI:16704"/>
        <dbReference type="ChEBI" id="CHEBI:30616"/>
        <dbReference type="ChEBI" id="CHEBI:57865"/>
        <dbReference type="ChEBI" id="CHEBI:456216"/>
        <dbReference type="EC" id="2.7.1.48"/>
    </reaction>
</comment>
<comment type="pathway">
    <text evidence="1 5">Pyrimidine metabolism; UMP biosynthesis via salvage pathway; UMP from uridine: step 1/1.</text>
</comment>
<accession>A0A0S7C1T4</accession>
<proteinExistence type="inferred from homology"/>
<keyword evidence="2 5" id="KW-0808">Transferase</keyword>
<name>A0A0S7C1T4_9BACT</name>
<evidence type="ECO:0000256" key="1">
    <source>
        <dbReference type="ARBA" id="ARBA00004690"/>
    </source>
</evidence>
<protein>
    <recommendedName>
        <fullName evidence="5">Uridine kinase</fullName>
        <ecNumber evidence="5">2.7.1.48</ecNumber>
    </recommendedName>
</protein>
<evidence type="ECO:0000259" key="6">
    <source>
        <dbReference type="Pfam" id="PF00485"/>
    </source>
</evidence>
<keyword evidence="8" id="KW-1185">Reference proteome</keyword>
<dbReference type="InterPro" id="IPR027417">
    <property type="entry name" value="P-loop_NTPase"/>
</dbReference>
<dbReference type="SUPFAM" id="SSF52540">
    <property type="entry name" value="P-loop containing nucleoside triphosphate hydrolases"/>
    <property type="match status" value="1"/>
</dbReference>
<keyword evidence="4 5" id="KW-0418">Kinase</keyword>
<comment type="pathway">
    <text evidence="5">Pyrimidine metabolism; CTP biosynthesis via salvage pathway; CTP from cytidine: step 1/3.</text>
</comment>
<dbReference type="Pfam" id="PF00485">
    <property type="entry name" value="PRK"/>
    <property type="match status" value="1"/>
</dbReference>
<dbReference type="PRINTS" id="PR00988">
    <property type="entry name" value="URIDINKINASE"/>
</dbReference>
<dbReference type="Proteomes" id="UP000053091">
    <property type="component" value="Unassembled WGS sequence"/>
</dbReference>
<keyword evidence="5" id="KW-0963">Cytoplasm</keyword>
<dbReference type="EC" id="2.7.1.48" evidence="5"/>